<dbReference type="EMBL" id="FNHH01000008">
    <property type="protein sequence ID" value="SDM22927.1"/>
    <property type="molecule type" value="Genomic_DNA"/>
</dbReference>
<sequence>MQRIKYHVQLAGVNSLLMIGNIHDPVLVVVDQ</sequence>
<evidence type="ECO:0000313" key="2">
    <source>
        <dbReference type="Proteomes" id="UP000199226"/>
    </source>
</evidence>
<accession>A0A1G9RJ58</accession>
<organism evidence="1 2">
    <name type="scientific">Daejeonella rubra</name>
    <dbReference type="NCBI Taxonomy" id="990371"/>
    <lineage>
        <taxon>Bacteria</taxon>
        <taxon>Pseudomonadati</taxon>
        <taxon>Bacteroidota</taxon>
        <taxon>Sphingobacteriia</taxon>
        <taxon>Sphingobacteriales</taxon>
        <taxon>Sphingobacteriaceae</taxon>
        <taxon>Daejeonella</taxon>
    </lineage>
</organism>
<dbReference type="Proteomes" id="UP000199226">
    <property type="component" value="Unassembled WGS sequence"/>
</dbReference>
<gene>
    <name evidence="1" type="ORF">SAMN05421813_10830</name>
</gene>
<proteinExistence type="predicted"/>
<dbReference type="AlphaFoldDB" id="A0A1G9RJ58"/>
<evidence type="ECO:0000313" key="1">
    <source>
        <dbReference type="EMBL" id="SDM22927.1"/>
    </source>
</evidence>
<reference evidence="2" key="1">
    <citation type="submission" date="2016-10" db="EMBL/GenBank/DDBJ databases">
        <authorList>
            <person name="Varghese N."/>
            <person name="Submissions S."/>
        </authorList>
    </citation>
    <scope>NUCLEOTIDE SEQUENCE [LARGE SCALE GENOMIC DNA]</scope>
    <source>
        <strain evidence="2">DSM 24536</strain>
    </source>
</reference>
<name>A0A1G9RJ58_9SPHI</name>
<keyword evidence="2" id="KW-1185">Reference proteome</keyword>
<protein>
    <submittedName>
        <fullName evidence="1">Uncharacterized protein</fullName>
    </submittedName>
</protein>